<evidence type="ECO:0008006" key="4">
    <source>
        <dbReference type="Google" id="ProtNLM"/>
    </source>
</evidence>
<evidence type="ECO:0000313" key="2">
    <source>
        <dbReference type="EMBL" id="EFO80482.1"/>
    </source>
</evidence>
<dbReference type="PROSITE" id="PS51257">
    <property type="entry name" value="PROKAR_LIPOPROTEIN"/>
    <property type="match status" value="1"/>
</dbReference>
<dbReference type="GO" id="GO:0048038">
    <property type="term" value="F:quinone binding"/>
    <property type="evidence" value="ECO:0007669"/>
    <property type="project" value="InterPro"/>
</dbReference>
<comment type="caution">
    <text evidence="2">The sequence shown here is derived from an EMBL/GenBank/DDBJ whole genome shotgun (WGS) entry which is preliminary data.</text>
</comment>
<dbReference type="eggNOG" id="ENOG502Z8Z4">
    <property type="taxonomic scope" value="Bacteria"/>
</dbReference>
<sequence>MFQRLLLLVVALGLVGCSTAPTPPSAAPLPAASAVVLGDGRTPDLPAIHAEQERRRAALAAPPYLVLRPGLDARLDAAQRAAAESPQVQAATRLTTGDPLLAEVMAVGAASAGDIPPALADRCPPGTCVRVVIYGYSDNTTLTVLLDAQNQVLDVQSLVAAQPEIPRELADLATQIAISSPVTAAALGLTPTEAMALDYASATKTTMIGTPCERSRHLCVSPVFAWGTQALWVIVDLTDLRLVGASTWTEQGQLSQRRDVSEASLEDAALAPLCETPQLLEHQGWRASYLLTSSDGLELRDVTFQGRPVVQSIKVVDWHVGYAAGSDGRRVGFSDTVGCPVFSSAAIIPYTLPTLTTNEDGSLQLGMTFRSPNWPQACNYQYTMRATFMPDGTLSAEVGSDGRGCGIDGVYHPVLRIAPPAGGSLRLDDGTQATPITQEGFATWPVGDSRSFVIGGVRLAPLWGDAQHAYLYWSRPNPAEGQGDLPSIGTCCNLDHQQGPEQFIAAPEAINSEAVIWYVPSITNAERERCWADMVLKDGVLRPQIWPCHSGVRLTAVGE</sequence>
<dbReference type="InterPro" id="IPR036460">
    <property type="entry name" value="Cu_amine_oxidase_C_sf"/>
</dbReference>
<dbReference type="GO" id="GO:0005507">
    <property type="term" value="F:copper ion binding"/>
    <property type="evidence" value="ECO:0007669"/>
    <property type="project" value="InterPro"/>
</dbReference>
<dbReference type="GO" id="GO:0008131">
    <property type="term" value="F:primary methylamine oxidase activity"/>
    <property type="evidence" value="ECO:0007669"/>
    <property type="project" value="InterPro"/>
</dbReference>
<dbReference type="Proteomes" id="UP000054010">
    <property type="component" value="Unassembled WGS sequence"/>
</dbReference>
<accession>E1IEF6</accession>
<dbReference type="GO" id="GO:0009308">
    <property type="term" value="P:amine metabolic process"/>
    <property type="evidence" value="ECO:0007669"/>
    <property type="project" value="InterPro"/>
</dbReference>
<feature type="signal peptide" evidence="1">
    <location>
        <begin position="1"/>
        <end position="26"/>
    </location>
</feature>
<gene>
    <name evidence="2" type="ORF">OSCT_1707</name>
</gene>
<organism evidence="2 3">
    <name type="scientific">Oscillochloris trichoides DG-6</name>
    <dbReference type="NCBI Taxonomy" id="765420"/>
    <lineage>
        <taxon>Bacteria</taxon>
        <taxon>Bacillati</taxon>
        <taxon>Chloroflexota</taxon>
        <taxon>Chloroflexia</taxon>
        <taxon>Chloroflexales</taxon>
        <taxon>Chloroflexineae</taxon>
        <taxon>Oscillochloridaceae</taxon>
        <taxon>Oscillochloris</taxon>
    </lineage>
</organism>
<name>E1IEF6_9CHLR</name>
<dbReference type="OrthoDB" id="1488570at2"/>
<protein>
    <recommendedName>
        <fullName evidence="4">Lipoprotein</fullName>
    </recommendedName>
</protein>
<evidence type="ECO:0000256" key="1">
    <source>
        <dbReference type="SAM" id="SignalP"/>
    </source>
</evidence>
<dbReference type="HOGENOM" id="CLU_487325_0_0_0"/>
<dbReference type="EMBL" id="ADVR01000052">
    <property type="protein sequence ID" value="EFO80482.1"/>
    <property type="molecule type" value="Genomic_DNA"/>
</dbReference>
<dbReference type="SUPFAM" id="SSF49998">
    <property type="entry name" value="Amine oxidase catalytic domain"/>
    <property type="match status" value="1"/>
</dbReference>
<evidence type="ECO:0000313" key="3">
    <source>
        <dbReference type="Proteomes" id="UP000054010"/>
    </source>
</evidence>
<keyword evidence="3" id="KW-1185">Reference proteome</keyword>
<keyword evidence="1" id="KW-0732">Signal</keyword>
<reference evidence="2 3" key="1">
    <citation type="journal article" date="2011" name="J. Bacteriol.">
        <title>Draft genome sequence of the anoxygenic filamentous phototrophic bacterium Oscillochloris trichoides subsp. DG-6.</title>
        <authorList>
            <person name="Kuznetsov B.B."/>
            <person name="Ivanovsky R.N."/>
            <person name="Keppen O.I."/>
            <person name="Sukhacheva M.V."/>
            <person name="Bumazhkin B.K."/>
            <person name="Patutina E.O."/>
            <person name="Beletsky A.V."/>
            <person name="Mardanov A.V."/>
            <person name="Baslerov R.V."/>
            <person name="Panteleeva A.N."/>
            <person name="Kolganova T.V."/>
            <person name="Ravin N.V."/>
            <person name="Skryabin K.G."/>
        </authorList>
    </citation>
    <scope>NUCLEOTIDE SEQUENCE [LARGE SCALE GENOMIC DNA]</scope>
    <source>
        <strain evidence="2 3">DG-6</strain>
    </source>
</reference>
<proteinExistence type="predicted"/>
<dbReference type="AlphaFoldDB" id="E1IEF6"/>
<feature type="chain" id="PRO_5003146965" description="Lipoprotein" evidence="1">
    <location>
        <begin position="27"/>
        <end position="559"/>
    </location>
</feature>